<dbReference type="Gene3D" id="3.40.50.300">
    <property type="entry name" value="P-loop containing nucleotide triphosphate hydrolases"/>
    <property type="match status" value="1"/>
</dbReference>
<gene>
    <name evidence="11" type="ORF">WJX81_004187</name>
</gene>
<evidence type="ECO:0000256" key="6">
    <source>
        <dbReference type="ARBA" id="ARBA00022989"/>
    </source>
</evidence>
<name>A0AAW1SGB2_9CHLO</name>
<keyword evidence="6 9" id="KW-1133">Transmembrane helix</keyword>
<sequence length="607" mass="67331">MEPLHLRDSPALGEARLHISPPGGEGATYQVKNRADKRQRLSILTDVSAYFSPVEMSAVMGPSGSGKSTLLDLIAGRKTIGELQGDILFSGIRPTQAFLRRYTGYVEQFDTMLPELSVREMLLYTAELKCALSEPLAGKRQRVAALLERLALQTCADTTIGDALSRGISGGQAKRTNIGIAMITNPRVLFLDEPTSGLDSYTAHEVMRVTQSLARGGITVCATIHCPPPHTFALFDRLLVLQRGRMVYFGANGLAASAYFHGVPTKVQEKRADENLADWIVHITTDADRQGSDAFVQAYARSALKEQTATELREMLKLDGTSVSQATLSALGTKEATVTPLWKGLWVMLKYRSRNNYVCGNYLFGRLFDKTCFAFLTATFYWRTGAVMNSTNAPNLAGLLFMWAILPAYGAGPYLPAIVLERPVYVREISDGLYTAFTYLLYKMIEELVMAVLMSIAFALPVYYICDLHGSFFLVWLIWLVSLADGIAFAYATAALSPTLDIANAVLLTLPTALLFAAGYLLRWRDIPRYWIWFGYVNWLWYAWGALMINTFKGSGIDIFGEDILAYYSLDGISEWAFLGYEALSFIVYAAIAYIGLVSTLRLHQKR</sequence>
<keyword evidence="12" id="KW-1185">Reference proteome</keyword>
<evidence type="ECO:0000256" key="4">
    <source>
        <dbReference type="ARBA" id="ARBA00022741"/>
    </source>
</evidence>
<dbReference type="PANTHER" id="PTHR48041:SF91">
    <property type="entry name" value="ABC TRANSPORTER G FAMILY MEMBER 28"/>
    <property type="match status" value="1"/>
</dbReference>
<feature type="domain" description="ABC transporter" evidence="10">
    <location>
        <begin position="29"/>
        <end position="268"/>
    </location>
</feature>
<comment type="caution">
    <text evidence="11">The sequence shown here is derived from an EMBL/GenBank/DDBJ whole genome shotgun (WGS) entry which is preliminary data.</text>
</comment>
<dbReference type="InterPro" id="IPR013525">
    <property type="entry name" value="ABC2_TM"/>
</dbReference>
<dbReference type="GO" id="GO:0140359">
    <property type="term" value="F:ABC-type transporter activity"/>
    <property type="evidence" value="ECO:0007669"/>
    <property type="project" value="InterPro"/>
</dbReference>
<evidence type="ECO:0000256" key="3">
    <source>
        <dbReference type="ARBA" id="ARBA00022692"/>
    </source>
</evidence>
<evidence type="ECO:0000256" key="1">
    <source>
        <dbReference type="ARBA" id="ARBA00004141"/>
    </source>
</evidence>
<dbReference type="Pfam" id="PF00005">
    <property type="entry name" value="ABC_tran"/>
    <property type="match status" value="1"/>
</dbReference>
<dbReference type="PROSITE" id="PS50893">
    <property type="entry name" value="ABC_TRANSPORTER_2"/>
    <property type="match status" value="1"/>
</dbReference>
<dbReference type="InterPro" id="IPR003593">
    <property type="entry name" value="AAA+_ATPase"/>
</dbReference>
<dbReference type="SMART" id="SM00382">
    <property type="entry name" value="AAA"/>
    <property type="match status" value="1"/>
</dbReference>
<comment type="subcellular location">
    <subcellularLocation>
        <location evidence="1">Membrane</location>
        <topology evidence="1">Multi-pass membrane protein</topology>
    </subcellularLocation>
</comment>
<dbReference type="InterPro" id="IPR050352">
    <property type="entry name" value="ABCG_transporters"/>
</dbReference>
<dbReference type="SUPFAM" id="SSF52540">
    <property type="entry name" value="P-loop containing nucleoside triphosphate hydrolases"/>
    <property type="match status" value="1"/>
</dbReference>
<dbReference type="PANTHER" id="PTHR48041">
    <property type="entry name" value="ABC TRANSPORTER G FAMILY MEMBER 28"/>
    <property type="match status" value="1"/>
</dbReference>
<keyword evidence="3 9" id="KW-0812">Transmembrane</keyword>
<keyword evidence="4" id="KW-0547">Nucleotide-binding</keyword>
<feature type="transmembrane region" description="Helical" evidence="9">
    <location>
        <begin position="448"/>
        <end position="466"/>
    </location>
</feature>
<accession>A0AAW1SGB2</accession>
<proteinExistence type="predicted"/>
<evidence type="ECO:0000313" key="11">
    <source>
        <dbReference type="EMBL" id="KAK9845354.1"/>
    </source>
</evidence>
<evidence type="ECO:0000259" key="10">
    <source>
        <dbReference type="PROSITE" id="PS50893"/>
    </source>
</evidence>
<evidence type="ECO:0000313" key="12">
    <source>
        <dbReference type="Proteomes" id="UP001445335"/>
    </source>
</evidence>
<feature type="transmembrane region" description="Helical" evidence="9">
    <location>
        <begin position="396"/>
        <end position="417"/>
    </location>
</feature>
<evidence type="ECO:0000256" key="7">
    <source>
        <dbReference type="ARBA" id="ARBA00023136"/>
    </source>
</evidence>
<dbReference type="GO" id="GO:0016020">
    <property type="term" value="C:membrane"/>
    <property type="evidence" value="ECO:0007669"/>
    <property type="project" value="UniProtKB-SubCell"/>
</dbReference>
<organism evidence="11 12">
    <name type="scientific">Elliptochloris bilobata</name>
    <dbReference type="NCBI Taxonomy" id="381761"/>
    <lineage>
        <taxon>Eukaryota</taxon>
        <taxon>Viridiplantae</taxon>
        <taxon>Chlorophyta</taxon>
        <taxon>core chlorophytes</taxon>
        <taxon>Trebouxiophyceae</taxon>
        <taxon>Trebouxiophyceae incertae sedis</taxon>
        <taxon>Elliptochloris clade</taxon>
        <taxon>Elliptochloris</taxon>
    </lineage>
</organism>
<reference evidence="11 12" key="1">
    <citation type="journal article" date="2024" name="Nat. Commun.">
        <title>Phylogenomics reveals the evolutionary origins of lichenization in chlorophyte algae.</title>
        <authorList>
            <person name="Puginier C."/>
            <person name="Libourel C."/>
            <person name="Otte J."/>
            <person name="Skaloud P."/>
            <person name="Haon M."/>
            <person name="Grisel S."/>
            <person name="Petersen M."/>
            <person name="Berrin J.G."/>
            <person name="Delaux P.M."/>
            <person name="Dal Grande F."/>
            <person name="Keller J."/>
        </authorList>
    </citation>
    <scope>NUCLEOTIDE SEQUENCE [LARGE SCALE GENOMIC DNA]</scope>
    <source>
        <strain evidence="11 12">SAG 245.80</strain>
    </source>
</reference>
<dbReference type="Proteomes" id="UP001445335">
    <property type="component" value="Unassembled WGS sequence"/>
</dbReference>
<keyword evidence="2" id="KW-0813">Transport</keyword>
<feature type="transmembrane region" description="Helical" evidence="9">
    <location>
        <begin position="502"/>
        <end position="523"/>
    </location>
</feature>
<dbReference type="InterPro" id="IPR003439">
    <property type="entry name" value="ABC_transporter-like_ATP-bd"/>
</dbReference>
<evidence type="ECO:0000256" key="2">
    <source>
        <dbReference type="ARBA" id="ARBA00022448"/>
    </source>
</evidence>
<dbReference type="AlphaFoldDB" id="A0AAW1SGB2"/>
<protein>
    <recommendedName>
        <fullName evidence="10">ABC transporter domain-containing protein</fullName>
    </recommendedName>
</protein>
<dbReference type="EMBL" id="JALJOU010000003">
    <property type="protein sequence ID" value="KAK9845354.1"/>
    <property type="molecule type" value="Genomic_DNA"/>
</dbReference>
<evidence type="ECO:0000256" key="5">
    <source>
        <dbReference type="ARBA" id="ARBA00022840"/>
    </source>
</evidence>
<evidence type="ECO:0000256" key="8">
    <source>
        <dbReference type="SAM" id="MobiDB-lite"/>
    </source>
</evidence>
<feature type="region of interest" description="Disordered" evidence="8">
    <location>
        <begin position="1"/>
        <end position="29"/>
    </location>
</feature>
<dbReference type="Pfam" id="PF01061">
    <property type="entry name" value="ABC2_membrane"/>
    <property type="match status" value="1"/>
</dbReference>
<feature type="transmembrane region" description="Helical" evidence="9">
    <location>
        <begin position="473"/>
        <end position="496"/>
    </location>
</feature>
<dbReference type="GO" id="GO:0016887">
    <property type="term" value="F:ATP hydrolysis activity"/>
    <property type="evidence" value="ECO:0007669"/>
    <property type="project" value="InterPro"/>
</dbReference>
<evidence type="ECO:0000256" key="9">
    <source>
        <dbReference type="SAM" id="Phobius"/>
    </source>
</evidence>
<keyword evidence="5" id="KW-0067">ATP-binding</keyword>
<feature type="transmembrane region" description="Helical" evidence="9">
    <location>
        <begin position="576"/>
        <end position="597"/>
    </location>
</feature>
<dbReference type="GO" id="GO:0005524">
    <property type="term" value="F:ATP binding"/>
    <property type="evidence" value="ECO:0007669"/>
    <property type="project" value="UniProtKB-KW"/>
</dbReference>
<keyword evidence="7 9" id="KW-0472">Membrane</keyword>
<dbReference type="InterPro" id="IPR027417">
    <property type="entry name" value="P-loop_NTPase"/>
</dbReference>
<feature type="transmembrane region" description="Helical" evidence="9">
    <location>
        <begin position="530"/>
        <end position="549"/>
    </location>
</feature>